<dbReference type="InterPro" id="IPR002126">
    <property type="entry name" value="Cadherin-like_dom"/>
</dbReference>
<organism evidence="17 18">
    <name type="scientific">Stegodyphus mimosarum</name>
    <name type="common">African social velvet spider</name>
    <dbReference type="NCBI Taxonomy" id="407821"/>
    <lineage>
        <taxon>Eukaryota</taxon>
        <taxon>Metazoa</taxon>
        <taxon>Ecdysozoa</taxon>
        <taxon>Arthropoda</taxon>
        <taxon>Chelicerata</taxon>
        <taxon>Arachnida</taxon>
        <taxon>Araneae</taxon>
        <taxon>Araneomorphae</taxon>
        <taxon>Entelegynae</taxon>
        <taxon>Eresoidea</taxon>
        <taxon>Eresidae</taxon>
        <taxon>Stegodyphus</taxon>
    </lineage>
</organism>
<dbReference type="Gene3D" id="2.10.25.10">
    <property type="entry name" value="Laminin"/>
    <property type="match status" value="4"/>
</dbReference>
<dbReference type="FunFam" id="2.60.40.60:FF:000080">
    <property type="entry name" value="FAT atypical cadherin 1"/>
    <property type="match status" value="1"/>
</dbReference>
<dbReference type="FunFam" id="2.10.25.10:FF:000173">
    <property type="entry name" value="Neurogenic locus notch protein 2"/>
    <property type="match status" value="1"/>
</dbReference>
<dbReference type="GO" id="GO:0001736">
    <property type="term" value="P:establishment of planar polarity"/>
    <property type="evidence" value="ECO:0007669"/>
    <property type="project" value="UniProtKB-ARBA"/>
</dbReference>
<evidence type="ECO:0000259" key="14">
    <source>
        <dbReference type="PROSITE" id="PS50025"/>
    </source>
</evidence>
<dbReference type="InterPro" id="IPR039808">
    <property type="entry name" value="Cadherin"/>
</dbReference>
<feature type="domain" description="EGF-like" evidence="15">
    <location>
        <begin position="638"/>
        <end position="696"/>
    </location>
</feature>
<dbReference type="PROSITE" id="PS01186">
    <property type="entry name" value="EGF_2"/>
    <property type="match status" value="2"/>
</dbReference>
<dbReference type="GO" id="GO:0005509">
    <property type="term" value="F:calcium ion binding"/>
    <property type="evidence" value="ECO:0007669"/>
    <property type="project" value="UniProtKB-UniRule"/>
</dbReference>
<dbReference type="SMART" id="SM00181">
    <property type="entry name" value="EGF"/>
    <property type="match status" value="5"/>
</dbReference>
<dbReference type="Gene3D" id="2.60.40.60">
    <property type="entry name" value="Cadherins"/>
    <property type="match status" value="5"/>
</dbReference>
<dbReference type="PROSITE" id="PS50026">
    <property type="entry name" value="EGF_3"/>
    <property type="match status" value="4"/>
</dbReference>
<evidence type="ECO:0000256" key="13">
    <source>
        <dbReference type="PROSITE-ProRule" id="PRU00076"/>
    </source>
</evidence>
<feature type="domain" description="EGF-like" evidence="15">
    <location>
        <begin position="737"/>
        <end position="774"/>
    </location>
</feature>
<dbReference type="OMA" id="TWFLDVN"/>
<dbReference type="PROSITE" id="PS50268">
    <property type="entry name" value="CADHERIN_2"/>
    <property type="match status" value="5"/>
</dbReference>
<dbReference type="Pfam" id="PF00028">
    <property type="entry name" value="Cadherin"/>
    <property type="match status" value="4"/>
</dbReference>
<dbReference type="PROSITE" id="PS00232">
    <property type="entry name" value="CADHERIN_1"/>
    <property type="match status" value="2"/>
</dbReference>
<dbReference type="GO" id="GO:0016477">
    <property type="term" value="P:cell migration"/>
    <property type="evidence" value="ECO:0007669"/>
    <property type="project" value="TreeGrafter"/>
</dbReference>
<feature type="domain" description="EGF-like" evidence="15">
    <location>
        <begin position="698"/>
        <end position="734"/>
    </location>
</feature>
<dbReference type="CDD" id="cd11304">
    <property type="entry name" value="Cadherin_repeat"/>
    <property type="match status" value="5"/>
</dbReference>
<keyword evidence="9" id="KW-0472">Membrane</keyword>
<evidence type="ECO:0000256" key="1">
    <source>
        <dbReference type="ARBA" id="ARBA00004167"/>
    </source>
</evidence>
<proteinExistence type="predicted"/>
<feature type="domain" description="Cadherin" evidence="16">
    <location>
        <begin position="1"/>
        <end position="30"/>
    </location>
</feature>
<keyword evidence="10 13" id="KW-1015">Disulfide bond</keyword>
<feature type="non-terminal residue" evidence="17">
    <location>
        <position position="1044"/>
    </location>
</feature>
<dbReference type="OrthoDB" id="6252479at2759"/>
<feature type="disulfide bond" evidence="13">
    <location>
        <begin position="802"/>
        <end position="811"/>
    </location>
</feature>
<dbReference type="SMART" id="SM00179">
    <property type="entry name" value="EGF_CA"/>
    <property type="match status" value="3"/>
</dbReference>
<feature type="disulfide bond" evidence="13">
    <location>
        <begin position="764"/>
        <end position="773"/>
    </location>
</feature>
<keyword evidence="2 13" id="KW-0245">EGF-like domain</keyword>
<dbReference type="PROSITE" id="PS00022">
    <property type="entry name" value="EGF_1"/>
    <property type="match status" value="4"/>
</dbReference>
<evidence type="ECO:0000313" key="18">
    <source>
        <dbReference type="Proteomes" id="UP000054359"/>
    </source>
</evidence>
<feature type="disulfide bond" evidence="13">
    <location>
        <begin position="686"/>
        <end position="695"/>
    </location>
</feature>
<feature type="domain" description="Cadherin" evidence="16">
    <location>
        <begin position="31"/>
        <end position="139"/>
    </location>
</feature>
<evidence type="ECO:0000256" key="6">
    <source>
        <dbReference type="ARBA" id="ARBA00022837"/>
    </source>
</evidence>
<comment type="caution">
    <text evidence="13">Lacks conserved residue(s) required for the propagation of feature annotation.</text>
</comment>
<dbReference type="PANTHER" id="PTHR24027:SF438">
    <property type="entry name" value="CADHERIN 23"/>
    <property type="match status" value="1"/>
</dbReference>
<dbReference type="EMBL" id="KK120609">
    <property type="protein sequence ID" value="KFM78667.1"/>
    <property type="molecule type" value="Genomic_DNA"/>
</dbReference>
<comment type="subcellular location">
    <subcellularLocation>
        <location evidence="1">Membrane</location>
        <topology evidence="1">Single-pass membrane protein</topology>
    </subcellularLocation>
</comment>
<dbReference type="Gene3D" id="2.60.120.200">
    <property type="match status" value="1"/>
</dbReference>
<evidence type="ECO:0000313" key="17">
    <source>
        <dbReference type="EMBL" id="KFM78667.1"/>
    </source>
</evidence>
<dbReference type="GO" id="GO:0045296">
    <property type="term" value="F:cadherin binding"/>
    <property type="evidence" value="ECO:0007669"/>
    <property type="project" value="TreeGrafter"/>
</dbReference>
<keyword evidence="3" id="KW-0812">Transmembrane</keyword>
<feature type="domain" description="EGF-like" evidence="15">
    <location>
        <begin position="776"/>
        <end position="812"/>
    </location>
</feature>
<dbReference type="GO" id="GO:0048513">
    <property type="term" value="P:animal organ development"/>
    <property type="evidence" value="ECO:0007669"/>
    <property type="project" value="UniProtKB-ARBA"/>
</dbReference>
<dbReference type="FunFam" id="2.10.25.10:FF:000057">
    <property type="entry name" value="protocadherin Fat 1 isoform X2"/>
    <property type="match status" value="1"/>
</dbReference>
<reference evidence="17 18" key="1">
    <citation type="submission" date="2013-11" db="EMBL/GenBank/DDBJ databases">
        <title>Genome sequencing of Stegodyphus mimosarum.</title>
        <authorList>
            <person name="Bechsgaard J."/>
        </authorList>
    </citation>
    <scope>NUCLEOTIDE SEQUENCE [LARGE SCALE GENOMIC DNA]</scope>
</reference>
<evidence type="ECO:0000256" key="5">
    <source>
        <dbReference type="ARBA" id="ARBA00022737"/>
    </source>
</evidence>
<evidence type="ECO:0000256" key="2">
    <source>
        <dbReference type="ARBA" id="ARBA00022536"/>
    </source>
</evidence>
<dbReference type="PROSITE" id="PS50025">
    <property type="entry name" value="LAM_G_DOMAIN"/>
    <property type="match status" value="1"/>
</dbReference>
<keyword evidence="11" id="KW-0325">Glycoprotein</keyword>
<feature type="domain" description="Cadherin" evidence="16">
    <location>
        <begin position="355"/>
        <end position="456"/>
    </location>
</feature>
<evidence type="ECO:0000259" key="15">
    <source>
        <dbReference type="PROSITE" id="PS50026"/>
    </source>
</evidence>
<dbReference type="GO" id="GO:0016342">
    <property type="term" value="C:catenin complex"/>
    <property type="evidence" value="ECO:0007669"/>
    <property type="project" value="TreeGrafter"/>
</dbReference>
<dbReference type="SMART" id="SM00282">
    <property type="entry name" value="LamG"/>
    <property type="match status" value="1"/>
</dbReference>
<dbReference type="AlphaFoldDB" id="A0A087UMS8"/>
<keyword evidence="8" id="KW-1133">Transmembrane helix</keyword>
<keyword evidence="5" id="KW-0677">Repeat</keyword>
<dbReference type="InterPro" id="IPR013320">
    <property type="entry name" value="ConA-like_dom_sf"/>
</dbReference>
<protein>
    <submittedName>
        <fullName evidence="17">Cadherin-related tumor suppressor</fullName>
    </submittedName>
</protein>
<feature type="domain" description="Cadherin" evidence="16">
    <location>
        <begin position="135"/>
        <end position="240"/>
    </location>
</feature>
<evidence type="ECO:0000256" key="7">
    <source>
        <dbReference type="ARBA" id="ARBA00022889"/>
    </source>
</evidence>
<dbReference type="SUPFAM" id="SSF49313">
    <property type="entry name" value="Cadherin-like"/>
    <property type="match status" value="5"/>
</dbReference>
<dbReference type="Pfam" id="PF00008">
    <property type="entry name" value="EGF"/>
    <property type="match status" value="3"/>
</dbReference>
<dbReference type="InterPro" id="IPR020894">
    <property type="entry name" value="Cadherin_CS"/>
</dbReference>
<dbReference type="SMART" id="SM00112">
    <property type="entry name" value="CA"/>
    <property type="match status" value="4"/>
</dbReference>
<dbReference type="InterPro" id="IPR001791">
    <property type="entry name" value="Laminin_G"/>
</dbReference>
<dbReference type="FunFam" id="2.60.40.60:FF:000106">
    <property type="entry name" value="FAT atypical cadherin 4"/>
    <property type="match status" value="1"/>
</dbReference>
<dbReference type="Pfam" id="PF00054">
    <property type="entry name" value="Laminin_G_1"/>
    <property type="match status" value="1"/>
</dbReference>
<evidence type="ECO:0000256" key="3">
    <source>
        <dbReference type="ARBA" id="ARBA00022692"/>
    </source>
</evidence>
<keyword evidence="18" id="KW-1185">Reference proteome</keyword>
<sequence>MASDRGFRSKNSTAVLTVLVTDVNDNPPIFNSSKFDAYIMENQPPGTYVMQLIAFDADSVRNSIIEYSIMEGDDHSFFEISSKTGVITSKAVFDYEQKTKYVIQVITSNVGTLLFTSAVVDIHIVGKNEYYPHFVQPVFQFTVSESARVGTVVGQLQVIDEDSGVDGEVYFLLVGSSNNKGFQIDTRTGSIKVSRALDRESQSRVVLTVLAKNAGSIRGNDTDEAQIVISIQDGNDPPVFSKEIYEARVSEAAPLGTSVVSVSAVDKDVHPSNNQFSFSILSGNVNKVFSIDPQSGAIYTSGNLDRETIAVYNLTVTATDSGNPPQSGSTQVKIYIDDVNDNGPIFETPKVIGYVLENEPPYTSVMVLSVTDRDLPPNGDPFMFYLVGGEHKDFFEMESHTGLVKTTRSLDRESISELEFIVEIQDSGKPPMSSQSPVTVMVLDKNDSPSTSRPLIILVWVHNKNFPGGKIADVHPQDLDIVGQYQCQILEGNSAIFRIPRKCDLHTTKIQNPGSYTLTVSGNDGKHHNVSSTIRVKFLNFDNDTLQNSVSLRIWNLSADAFLATHFESFRRALDEVFKPTSQPVIYSIVNIEEHLEITLASKSPENFYVPSQDILTLLSDKLPVIRESIQDKEIVIGFNPCEISPCQNKGSCSSFLEMKDILSIVDSSTLIFTSPYVARQFSCQCPRGFSGSVCQYQQDPCLPNPCLSGGTCHQDGITFRCTCTPQYQGEKCDTPRKESCSSAPCRNGGTCQEAPNGGFFCLCRPGFKGLVCEQTADACRPNRCLNGGTCVSENLGYHCVCTSSYFGRHCEKSSYGFLPYSYMAFNPLQPTTNDISVVFSTNNPNALLVYNFGAQSGGRSDFLALEIINSTPTLSFGGSRTAITRISANIVVSDGKWHKVTIIRNGKVASVSVVNCNDNGDTCEECLLGNSTCSKSATGHTGTLNFNGNLLFVGGVATVDPLLERPGQVSSNDFVGCLRGLSVNGRQIDMSSPLKSAFVSSTCSRKEGPCSASTCGDGATCIDNWFSTSCLCDFKMLAASCTE</sequence>
<keyword evidence="7" id="KW-0130">Cell adhesion</keyword>
<keyword evidence="4" id="KW-0732">Signal</keyword>
<name>A0A087UMS8_STEMI</name>
<evidence type="ECO:0000256" key="9">
    <source>
        <dbReference type="ARBA" id="ARBA00023136"/>
    </source>
</evidence>
<evidence type="ECO:0000259" key="16">
    <source>
        <dbReference type="PROSITE" id="PS50268"/>
    </source>
</evidence>
<dbReference type="InterPro" id="IPR000742">
    <property type="entry name" value="EGF"/>
</dbReference>
<feature type="disulfide bond" evidence="13">
    <location>
        <begin position="724"/>
        <end position="733"/>
    </location>
</feature>
<dbReference type="SUPFAM" id="SSF49899">
    <property type="entry name" value="Concanavalin A-like lectins/glucanases"/>
    <property type="match status" value="1"/>
</dbReference>
<accession>A0A087UMS8</accession>
<evidence type="ECO:0000256" key="11">
    <source>
        <dbReference type="ARBA" id="ARBA00023180"/>
    </source>
</evidence>
<dbReference type="InterPro" id="IPR001881">
    <property type="entry name" value="EGF-like_Ca-bd_dom"/>
</dbReference>
<dbReference type="PANTHER" id="PTHR24027">
    <property type="entry name" value="CADHERIN-23"/>
    <property type="match status" value="1"/>
</dbReference>
<dbReference type="FunFam" id="2.60.40.60:FF:000029">
    <property type="entry name" value="Cadherin EGF LAG seven-pass G-type receptor 3"/>
    <property type="match status" value="1"/>
</dbReference>
<dbReference type="SUPFAM" id="SSF57196">
    <property type="entry name" value="EGF/Laminin"/>
    <property type="match status" value="2"/>
</dbReference>
<dbReference type="Proteomes" id="UP000054359">
    <property type="component" value="Unassembled WGS sequence"/>
</dbReference>
<evidence type="ECO:0000256" key="10">
    <source>
        <dbReference type="ARBA" id="ARBA00023157"/>
    </source>
</evidence>
<dbReference type="GO" id="GO:0008013">
    <property type="term" value="F:beta-catenin binding"/>
    <property type="evidence" value="ECO:0007669"/>
    <property type="project" value="TreeGrafter"/>
</dbReference>
<dbReference type="GO" id="GO:0007163">
    <property type="term" value="P:establishment or maintenance of cell polarity"/>
    <property type="evidence" value="ECO:0007669"/>
    <property type="project" value="UniProtKB-ARBA"/>
</dbReference>
<dbReference type="GO" id="GO:0007156">
    <property type="term" value="P:homophilic cell adhesion via plasma membrane adhesion molecules"/>
    <property type="evidence" value="ECO:0007669"/>
    <property type="project" value="InterPro"/>
</dbReference>
<dbReference type="STRING" id="407821.A0A087UMS8"/>
<feature type="domain" description="Cadherin" evidence="16">
    <location>
        <begin position="241"/>
        <end position="346"/>
    </location>
</feature>
<evidence type="ECO:0000256" key="8">
    <source>
        <dbReference type="ARBA" id="ARBA00022989"/>
    </source>
</evidence>
<dbReference type="InterPro" id="IPR015919">
    <property type="entry name" value="Cadherin-like_sf"/>
</dbReference>
<dbReference type="CDD" id="cd00110">
    <property type="entry name" value="LamG"/>
    <property type="match status" value="1"/>
</dbReference>
<feature type="domain" description="Laminin G" evidence="14">
    <location>
        <begin position="813"/>
        <end position="1011"/>
    </location>
</feature>
<evidence type="ECO:0000256" key="12">
    <source>
        <dbReference type="PROSITE-ProRule" id="PRU00043"/>
    </source>
</evidence>
<dbReference type="FunFam" id="2.10.25.10:FF:000066">
    <property type="entry name" value="FAT atypical cadherin 4"/>
    <property type="match status" value="1"/>
</dbReference>
<dbReference type="FunFam" id="2.60.40.60:FF:000037">
    <property type="entry name" value="FAT atypical cadherin 1"/>
    <property type="match status" value="1"/>
</dbReference>
<dbReference type="CDD" id="cd00054">
    <property type="entry name" value="EGF_CA"/>
    <property type="match status" value="3"/>
</dbReference>
<dbReference type="PRINTS" id="PR00205">
    <property type="entry name" value="CADHERIN"/>
</dbReference>
<evidence type="ECO:0000256" key="4">
    <source>
        <dbReference type="ARBA" id="ARBA00022729"/>
    </source>
</evidence>
<keyword evidence="6 12" id="KW-0106">Calcium</keyword>
<gene>
    <name evidence="17" type="ORF">X975_13162</name>
</gene>